<evidence type="ECO:0000313" key="4">
    <source>
        <dbReference type="EMBL" id="MCH4812625.1"/>
    </source>
</evidence>
<dbReference type="RefSeq" id="WP_240718929.1">
    <property type="nucleotide sequence ID" value="NZ_JAKVTW010000012.1"/>
</dbReference>
<protein>
    <submittedName>
        <fullName evidence="4">VWA domain-containing protein</fullName>
    </submittedName>
</protein>
<dbReference type="SUPFAM" id="SSF53300">
    <property type="entry name" value="vWA-like"/>
    <property type="match status" value="1"/>
</dbReference>
<keyword evidence="5" id="KW-1185">Reference proteome</keyword>
<reference evidence="4 5" key="1">
    <citation type="submission" date="2022-03" db="EMBL/GenBank/DDBJ databases">
        <title>Genomic signatures underlying metal tolerance in selected Arctic bacterial isolates.</title>
        <authorList>
            <person name="Thomas F.A."/>
            <person name="Venkatachalam S."/>
            <person name="Krishnan K.P."/>
        </authorList>
    </citation>
    <scope>NUCLEOTIDE SEQUENCE [LARGE SCALE GENOMIC DNA]</scope>
    <source>
        <strain evidence="4 5">HM116</strain>
    </source>
</reference>
<feature type="domain" description="VWFA" evidence="3">
    <location>
        <begin position="214"/>
        <end position="413"/>
    </location>
</feature>
<dbReference type="SMART" id="SM00327">
    <property type="entry name" value="VWA"/>
    <property type="match status" value="1"/>
</dbReference>
<dbReference type="Pfam" id="PF13519">
    <property type="entry name" value="VWA_2"/>
    <property type="match status" value="1"/>
</dbReference>
<organism evidence="4 5">
    <name type="scientific">Vreelandella neptunia</name>
    <dbReference type="NCBI Taxonomy" id="115551"/>
    <lineage>
        <taxon>Bacteria</taxon>
        <taxon>Pseudomonadati</taxon>
        <taxon>Pseudomonadota</taxon>
        <taxon>Gammaproteobacteria</taxon>
        <taxon>Oceanospirillales</taxon>
        <taxon>Halomonadaceae</taxon>
        <taxon>Vreelandella</taxon>
    </lineage>
</organism>
<proteinExistence type="predicted"/>
<dbReference type="Proteomes" id="UP001320609">
    <property type="component" value="Unassembled WGS sequence"/>
</dbReference>
<sequence>MQRVLREEDLTLAEPLQPERLQKLVYRYCPPSIGNLFALPRVGNADALEWWTELAGQPRHFSELPADGQEALTQRLNQRLLALGNLIAELEKRGETAAADLRELPTSPDTSNLYAVNGEPLLIRWVPMLSASTPSHVYPTTSPQPSPTAIKPTPSAPLSPRRRWVIPLFLPLLVGLLLLGLWLAFTHWERFSLIWQRSEGETLPFACRNDDTPPPEFVTIFDTSGSMNLNIHTSMEDELWFYNMPDFLRELRANDPRIQRMMAEPSRLTVAQHAFSDLVQAIDPNVDIGLVTYQGCEATIVQGVFSAEQRPKLIEGVHRLAANDGTPLAASLLQAADMVDGKVRDAVILAFVDGADGCDQNQCAIAQDIASRQPRLRVNVVDISNSGLSNCIAEQTGGRVFGSQDAELISIMLKDAGRETLSEDYCNG</sequence>
<name>A0ABS9S937_9GAMM</name>
<dbReference type="Gene3D" id="3.40.50.410">
    <property type="entry name" value="von Willebrand factor, type A domain"/>
    <property type="match status" value="1"/>
</dbReference>
<keyword evidence="2" id="KW-1133">Transmembrane helix</keyword>
<evidence type="ECO:0000256" key="2">
    <source>
        <dbReference type="SAM" id="Phobius"/>
    </source>
</evidence>
<dbReference type="EMBL" id="JAKVTW010000012">
    <property type="protein sequence ID" value="MCH4812625.1"/>
    <property type="molecule type" value="Genomic_DNA"/>
</dbReference>
<feature type="transmembrane region" description="Helical" evidence="2">
    <location>
        <begin position="164"/>
        <end position="185"/>
    </location>
</feature>
<gene>
    <name evidence="4" type="ORF">MLE19_14925</name>
</gene>
<keyword evidence="2" id="KW-0812">Transmembrane</keyword>
<accession>A0ABS9S937</accession>
<evidence type="ECO:0000313" key="5">
    <source>
        <dbReference type="Proteomes" id="UP001320609"/>
    </source>
</evidence>
<feature type="region of interest" description="Disordered" evidence="1">
    <location>
        <begin position="136"/>
        <end position="156"/>
    </location>
</feature>
<evidence type="ECO:0000259" key="3">
    <source>
        <dbReference type="SMART" id="SM00327"/>
    </source>
</evidence>
<dbReference type="InterPro" id="IPR002035">
    <property type="entry name" value="VWF_A"/>
</dbReference>
<comment type="caution">
    <text evidence="4">The sequence shown here is derived from an EMBL/GenBank/DDBJ whole genome shotgun (WGS) entry which is preliminary data.</text>
</comment>
<dbReference type="InterPro" id="IPR036465">
    <property type="entry name" value="vWFA_dom_sf"/>
</dbReference>
<keyword evidence="2" id="KW-0472">Membrane</keyword>
<evidence type="ECO:0000256" key="1">
    <source>
        <dbReference type="SAM" id="MobiDB-lite"/>
    </source>
</evidence>